<accession>A0A834X6C4</accession>
<dbReference type="AlphaFoldDB" id="A0A834X6C4"/>
<proteinExistence type="predicted"/>
<sequence length="51" mass="5440">MPKELEDPSKKVYGPKIKPLAAIFGACHCHLIALSKHALKQLNGGTKVSLG</sequence>
<reference evidence="1" key="1">
    <citation type="submission" date="2020-09" db="EMBL/GenBank/DDBJ databases">
        <title>Genome-Enabled Discovery of Anthraquinone Biosynthesis in Senna tora.</title>
        <authorList>
            <person name="Kang S.-H."/>
            <person name="Pandey R.P."/>
            <person name="Lee C.-M."/>
            <person name="Sim J.-S."/>
            <person name="Jeong J.-T."/>
            <person name="Choi B.-S."/>
            <person name="Jung M."/>
            <person name="Ginzburg D."/>
            <person name="Zhao K."/>
            <person name="Won S.Y."/>
            <person name="Oh T.-J."/>
            <person name="Yu Y."/>
            <person name="Kim N.-H."/>
            <person name="Lee O.R."/>
            <person name="Lee T.-H."/>
            <person name="Bashyal P."/>
            <person name="Kim T.-S."/>
            <person name="Lee W.-H."/>
            <person name="Kawkins C."/>
            <person name="Kim C.-K."/>
            <person name="Kim J.S."/>
            <person name="Ahn B.O."/>
            <person name="Rhee S.Y."/>
            <person name="Sohng J.K."/>
        </authorList>
    </citation>
    <scope>NUCLEOTIDE SEQUENCE</scope>
    <source>
        <tissue evidence="1">Leaf</tissue>
    </source>
</reference>
<evidence type="ECO:0000313" key="2">
    <source>
        <dbReference type="Proteomes" id="UP000634136"/>
    </source>
</evidence>
<name>A0A834X6C4_9FABA</name>
<comment type="caution">
    <text evidence="1">The sequence shown here is derived from an EMBL/GenBank/DDBJ whole genome shotgun (WGS) entry which is preliminary data.</text>
</comment>
<dbReference type="Proteomes" id="UP000634136">
    <property type="component" value="Unassembled WGS sequence"/>
</dbReference>
<protein>
    <submittedName>
        <fullName evidence="1">Uncharacterized protein</fullName>
    </submittedName>
</protein>
<gene>
    <name evidence="1" type="ORF">G2W53_007114</name>
</gene>
<organism evidence="1 2">
    <name type="scientific">Senna tora</name>
    <dbReference type="NCBI Taxonomy" id="362788"/>
    <lineage>
        <taxon>Eukaryota</taxon>
        <taxon>Viridiplantae</taxon>
        <taxon>Streptophyta</taxon>
        <taxon>Embryophyta</taxon>
        <taxon>Tracheophyta</taxon>
        <taxon>Spermatophyta</taxon>
        <taxon>Magnoliopsida</taxon>
        <taxon>eudicotyledons</taxon>
        <taxon>Gunneridae</taxon>
        <taxon>Pentapetalae</taxon>
        <taxon>rosids</taxon>
        <taxon>fabids</taxon>
        <taxon>Fabales</taxon>
        <taxon>Fabaceae</taxon>
        <taxon>Caesalpinioideae</taxon>
        <taxon>Cassia clade</taxon>
        <taxon>Senna</taxon>
    </lineage>
</organism>
<evidence type="ECO:0000313" key="1">
    <source>
        <dbReference type="EMBL" id="KAF7838632.1"/>
    </source>
</evidence>
<dbReference type="EMBL" id="JAAIUW010000003">
    <property type="protein sequence ID" value="KAF7838632.1"/>
    <property type="molecule type" value="Genomic_DNA"/>
</dbReference>
<keyword evidence="2" id="KW-1185">Reference proteome</keyword>